<dbReference type="EMBL" id="JALLKP010000001">
    <property type="protein sequence ID" value="KAK2197573.1"/>
    <property type="molecule type" value="Genomic_DNA"/>
</dbReference>
<dbReference type="GO" id="GO:0005524">
    <property type="term" value="F:ATP binding"/>
    <property type="evidence" value="ECO:0007669"/>
    <property type="project" value="UniProtKB-KW"/>
</dbReference>
<dbReference type="InterPro" id="IPR003959">
    <property type="entry name" value="ATPase_AAA_core"/>
</dbReference>
<dbReference type="CDD" id="cd00009">
    <property type="entry name" value="AAA"/>
    <property type="match status" value="1"/>
</dbReference>
<dbReference type="PANTHER" id="PTHR11638:SF18">
    <property type="entry name" value="HEAT SHOCK PROTEIN 104"/>
    <property type="match status" value="1"/>
</dbReference>
<dbReference type="SUPFAM" id="SSF52540">
    <property type="entry name" value="P-loop containing nucleoside triphosphate hydrolases"/>
    <property type="match status" value="2"/>
</dbReference>
<dbReference type="AlphaFoldDB" id="A0AAD9UPY1"/>
<dbReference type="InterPro" id="IPR003593">
    <property type="entry name" value="AAA+_ATPase"/>
</dbReference>
<dbReference type="Pfam" id="PF07724">
    <property type="entry name" value="AAA_2"/>
    <property type="match status" value="1"/>
</dbReference>
<dbReference type="RefSeq" id="XP_067804415.1">
    <property type="nucleotide sequence ID" value="XM_067945624.1"/>
</dbReference>
<evidence type="ECO:0000256" key="3">
    <source>
        <dbReference type="ARBA" id="ARBA00022840"/>
    </source>
</evidence>
<name>A0AAD9UPY1_9APIC</name>
<sequence>MVASHHLWLRRMILANFKPRFFSLKIGHDPLMNLDANAHSAGILSHGNVKDKHITPVATDESTRLTGDNTNNRLKCSNSEKFDPCLYCRNLTLMASKGLLDTFGCRELEMQRLVEILCKRGRNNVMLVGEAGVGKSAIVEYLSQMIVDGNVPYELHDYEIYSLDLSVFLGAQSIEKLVHSLIEWAESHRIILFIDEIHAIFNNTSNTINLLKPALSRGRLKCIGATTTSEYHYYITKDRAFDRRFQLINIKEPTVNESIRMLYASKENYESFHGVTLSNEAIVAACTLSARYINSKRLPDKAFDLLDEAATSVKLRGHSMPSEMHDVLLKIDELNAVINASHPDKMSRVLNTKRQQLNELLLVQKRYEELWIESRKQYNVWRTLVERLGKMKRLGDEYQRAGKLCEASQLLNLEIPKLESQIKDMNQAPLVVTGDDVFNIVKKWTGAYLKNFYDFSQIASRMKLKIIGHDKAIDEACRYLLRAHLKIDCSVASFLIAGPVGVGKVKFAKELCKAVLGDSAPQLLIDLSQYKCEASFSRLIGSPPGYVGYHKGGLLTEFVSANPNSQVVFTHCDKAHETVIIGLNGILQQGTLVDAKGQLHSFENVLLCFTCHDTKTCHPIASSVGKILQLETLDPDELKKLAQVSLTHLSQHLNRCLHLELKWTSGALETFGKHAQANTLSRVYDDVIQDIMALVMDNTLEDASALLLAANGELVENHKLLHASTVSIFKISESSNHSRP</sequence>
<dbReference type="Pfam" id="PF00004">
    <property type="entry name" value="AAA"/>
    <property type="match status" value="1"/>
</dbReference>
<dbReference type="InterPro" id="IPR041546">
    <property type="entry name" value="ClpA/ClpB_AAA_lid"/>
</dbReference>
<evidence type="ECO:0000256" key="1">
    <source>
        <dbReference type="ARBA" id="ARBA00022737"/>
    </source>
</evidence>
<keyword evidence="6" id="KW-1185">Reference proteome</keyword>
<keyword evidence="5" id="KW-0378">Hydrolase</keyword>
<dbReference type="SMART" id="SM00382">
    <property type="entry name" value="AAA"/>
    <property type="match status" value="1"/>
</dbReference>
<dbReference type="Proteomes" id="UP001214638">
    <property type="component" value="Unassembled WGS sequence"/>
</dbReference>
<evidence type="ECO:0000313" key="6">
    <source>
        <dbReference type="Proteomes" id="UP001214638"/>
    </source>
</evidence>
<dbReference type="GeneID" id="94334873"/>
<dbReference type="Pfam" id="PF17871">
    <property type="entry name" value="AAA_lid_9"/>
    <property type="match status" value="1"/>
</dbReference>
<organism evidence="5 6">
    <name type="scientific">Babesia duncani</name>
    <dbReference type="NCBI Taxonomy" id="323732"/>
    <lineage>
        <taxon>Eukaryota</taxon>
        <taxon>Sar</taxon>
        <taxon>Alveolata</taxon>
        <taxon>Apicomplexa</taxon>
        <taxon>Aconoidasida</taxon>
        <taxon>Piroplasmida</taxon>
        <taxon>Babesiidae</taxon>
        <taxon>Babesia</taxon>
    </lineage>
</organism>
<dbReference type="InterPro" id="IPR001270">
    <property type="entry name" value="ClpA/B"/>
</dbReference>
<dbReference type="GO" id="GO:0016887">
    <property type="term" value="F:ATP hydrolysis activity"/>
    <property type="evidence" value="ECO:0007669"/>
    <property type="project" value="InterPro"/>
</dbReference>
<dbReference type="PRINTS" id="PR00300">
    <property type="entry name" value="CLPPROTEASEA"/>
</dbReference>
<keyword evidence="3" id="KW-0067">ATP-binding</keyword>
<proteinExistence type="predicted"/>
<gene>
    <name evidence="5" type="ORF">BdWA1_000575</name>
</gene>
<dbReference type="GO" id="GO:0034605">
    <property type="term" value="P:cellular response to heat"/>
    <property type="evidence" value="ECO:0007669"/>
    <property type="project" value="TreeGrafter"/>
</dbReference>
<dbReference type="KEGG" id="bdw:94334873"/>
<feature type="domain" description="AAA+ ATPase" evidence="4">
    <location>
        <begin position="121"/>
        <end position="254"/>
    </location>
</feature>
<evidence type="ECO:0000259" key="4">
    <source>
        <dbReference type="SMART" id="SM00382"/>
    </source>
</evidence>
<evidence type="ECO:0000256" key="2">
    <source>
        <dbReference type="ARBA" id="ARBA00022741"/>
    </source>
</evidence>
<dbReference type="InterPro" id="IPR027417">
    <property type="entry name" value="P-loop_NTPase"/>
</dbReference>
<reference evidence="5" key="1">
    <citation type="journal article" date="2023" name="Nat. Microbiol.">
        <title>Babesia duncani multi-omics identifies virulence factors and drug targets.</title>
        <authorList>
            <person name="Singh P."/>
            <person name="Lonardi S."/>
            <person name="Liang Q."/>
            <person name="Vydyam P."/>
            <person name="Khabirova E."/>
            <person name="Fang T."/>
            <person name="Gihaz S."/>
            <person name="Thekkiniath J."/>
            <person name="Munshi M."/>
            <person name="Abel S."/>
            <person name="Ciampossin L."/>
            <person name="Batugedara G."/>
            <person name="Gupta M."/>
            <person name="Lu X.M."/>
            <person name="Lenz T."/>
            <person name="Chakravarty S."/>
            <person name="Cornillot E."/>
            <person name="Hu Y."/>
            <person name="Ma W."/>
            <person name="Gonzalez L.M."/>
            <person name="Sanchez S."/>
            <person name="Estrada K."/>
            <person name="Sanchez-Flores A."/>
            <person name="Montero E."/>
            <person name="Harb O.S."/>
            <person name="Le Roch K.G."/>
            <person name="Mamoun C.B."/>
        </authorList>
    </citation>
    <scope>NUCLEOTIDE SEQUENCE</scope>
    <source>
        <strain evidence="5">WA1</strain>
    </source>
</reference>
<keyword evidence="2" id="KW-0547">Nucleotide-binding</keyword>
<dbReference type="PANTHER" id="PTHR11638">
    <property type="entry name" value="ATP-DEPENDENT CLP PROTEASE"/>
    <property type="match status" value="1"/>
</dbReference>
<comment type="caution">
    <text evidence="5">The sequence shown here is derived from an EMBL/GenBank/DDBJ whole genome shotgun (WGS) entry which is preliminary data.</text>
</comment>
<accession>A0AAD9UPY1</accession>
<evidence type="ECO:0000313" key="5">
    <source>
        <dbReference type="EMBL" id="KAK2197573.1"/>
    </source>
</evidence>
<dbReference type="GO" id="GO:0005737">
    <property type="term" value="C:cytoplasm"/>
    <property type="evidence" value="ECO:0007669"/>
    <property type="project" value="TreeGrafter"/>
</dbReference>
<dbReference type="Gene3D" id="3.40.50.300">
    <property type="entry name" value="P-loop containing nucleotide triphosphate hydrolases"/>
    <property type="match status" value="3"/>
</dbReference>
<dbReference type="InterPro" id="IPR050130">
    <property type="entry name" value="ClpA_ClpB"/>
</dbReference>
<keyword evidence="1" id="KW-0677">Repeat</keyword>
<protein>
    <submittedName>
        <fullName evidence="5">Bifunctional P-loop containing nucleoside triphosphate hydrolase/ATPase</fullName>
    </submittedName>
</protein>